<evidence type="ECO:0000256" key="5">
    <source>
        <dbReference type="ARBA" id="ARBA00022917"/>
    </source>
</evidence>
<dbReference type="GO" id="GO:0004479">
    <property type="term" value="F:methionyl-tRNA formyltransferase activity"/>
    <property type="evidence" value="ECO:0007669"/>
    <property type="project" value="UniProtKB-EC"/>
</dbReference>
<evidence type="ECO:0000256" key="2">
    <source>
        <dbReference type="ARBA" id="ARBA00012261"/>
    </source>
</evidence>
<evidence type="ECO:0000313" key="9">
    <source>
        <dbReference type="Proteomes" id="UP001174909"/>
    </source>
</evidence>
<dbReference type="Pfam" id="PF02911">
    <property type="entry name" value="Formyl_trans_C"/>
    <property type="match status" value="1"/>
</dbReference>
<feature type="domain" description="Formyl transferase N-terminal" evidence="6">
    <location>
        <begin position="20"/>
        <end position="171"/>
    </location>
</feature>
<dbReference type="Proteomes" id="UP001174909">
    <property type="component" value="Unassembled WGS sequence"/>
</dbReference>
<dbReference type="PROSITE" id="PS00373">
    <property type="entry name" value="GART"/>
    <property type="match status" value="1"/>
</dbReference>
<evidence type="ECO:0000256" key="3">
    <source>
        <dbReference type="ARBA" id="ARBA00014185"/>
    </source>
</evidence>
<dbReference type="Gene3D" id="3.40.50.12230">
    <property type="match status" value="1"/>
</dbReference>
<evidence type="ECO:0000256" key="1">
    <source>
        <dbReference type="ARBA" id="ARBA00010699"/>
    </source>
</evidence>
<dbReference type="InterPro" id="IPR036477">
    <property type="entry name" value="Formyl_transf_N_sf"/>
</dbReference>
<comment type="similarity">
    <text evidence="1">Belongs to the Fmt family.</text>
</comment>
<protein>
    <recommendedName>
        <fullName evidence="3">Methionyl-tRNA formyltransferase, mitochondrial</fullName>
        <ecNumber evidence="2">2.1.2.9</ecNumber>
    </recommendedName>
</protein>
<dbReference type="EC" id="2.1.2.9" evidence="2"/>
<dbReference type="InterPro" id="IPR005793">
    <property type="entry name" value="Formyl_trans_C"/>
</dbReference>
<feature type="domain" description="Formyl transferase C-terminal" evidence="7">
    <location>
        <begin position="205"/>
        <end position="298"/>
    </location>
</feature>
<gene>
    <name evidence="8" type="ORF">GBAR_LOCUS25425</name>
</gene>
<dbReference type="EMBL" id="CASHTH010003518">
    <property type="protein sequence ID" value="CAI8045987.1"/>
    <property type="molecule type" value="Genomic_DNA"/>
</dbReference>
<organism evidence="8 9">
    <name type="scientific">Geodia barretti</name>
    <name type="common">Barrett's horny sponge</name>
    <dbReference type="NCBI Taxonomy" id="519541"/>
    <lineage>
        <taxon>Eukaryota</taxon>
        <taxon>Metazoa</taxon>
        <taxon>Porifera</taxon>
        <taxon>Demospongiae</taxon>
        <taxon>Heteroscleromorpha</taxon>
        <taxon>Tetractinellida</taxon>
        <taxon>Astrophorina</taxon>
        <taxon>Geodiidae</taxon>
        <taxon>Geodia</taxon>
    </lineage>
</organism>
<dbReference type="PANTHER" id="PTHR11138">
    <property type="entry name" value="METHIONYL-TRNA FORMYLTRANSFERASE"/>
    <property type="match status" value="1"/>
</dbReference>
<keyword evidence="5" id="KW-0648">Protein biosynthesis</keyword>
<keyword evidence="4" id="KW-0808">Transferase</keyword>
<keyword evidence="9" id="KW-1185">Reference proteome</keyword>
<dbReference type="AlphaFoldDB" id="A0AA35XCP9"/>
<dbReference type="HAMAP" id="MF_00182">
    <property type="entry name" value="Formyl_trans"/>
    <property type="match status" value="1"/>
</dbReference>
<dbReference type="SUPFAM" id="SSF50486">
    <property type="entry name" value="FMT C-terminal domain-like"/>
    <property type="match status" value="1"/>
</dbReference>
<dbReference type="SUPFAM" id="SSF53328">
    <property type="entry name" value="Formyltransferase"/>
    <property type="match status" value="1"/>
</dbReference>
<evidence type="ECO:0000313" key="8">
    <source>
        <dbReference type="EMBL" id="CAI8045987.1"/>
    </source>
</evidence>
<evidence type="ECO:0000259" key="7">
    <source>
        <dbReference type="Pfam" id="PF02911"/>
    </source>
</evidence>
<dbReference type="Pfam" id="PF00551">
    <property type="entry name" value="Formyl_trans_N"/>
    <property type="match status" value="1"/>
</dbReference>
<dbReference type="InterPro" id="IPR041711">
    <property type="entry name" value="Met-tRNA-FMT_N"/>
</dbReference>
<dbReference type="NCBIfam" id="TIGR00460">
    <property type="entry name" value="fmt"/>
    <property type="match status" value="1"/>
</dbReference>
<dbReference type="InterPro" id="IPR044135">
    <property type="entry name" value="Met-tRNA-FMT_C"/>
</dbReference>
<evidence type="ECO:0000256" key="4">
    <source>
        <dbReference type="ARBA" id="ARBA00022679"/>
    </source>
</evidence>
<name>A0AA35XCP9_GEOBA</name>
<reference evidence="8" key="1">
    <citation type="submission" date="2023-03" db="EMBL/GenBank/DDBJ databases">
        <authorList>
            <person name="Steffen K."/>
            <person name="Cardenas P."/>
        </authorList>
    </citation>
    <scope>NUCLEOTIDE SEQUENCE</scope>
</reference>
<accession>A0AA35XCP9</accession>
<dbReference type="InterPro" id="IPR005794">
    <property type="entry name" value="Fmt"/>
</dbReference>
<proteinExistence type="inferred from homology"/>
<dbReference type="CDD" id="cd08704">
    <property type="entry name" value="Met_tRNA_FMT_C"/>
    <property type="match status" value="1"/>
</dbReference>
<dbReference type="InterPro" id="IPR011034">
    <property type="entry name" value="Formyl_transferase-like_C_sf"/>
</dbReference>
<dbReference type="InterPro" id="IPR002376">
    <property type="entry name" value="Formyl_transf_N"/>
</dbReference>
<comment type="caution">
    <text evidence="8">The sequence shown here is derived from an EMBL/GenBank/DDBJ whole genome shotgun (WGS) entry which is preliminary data.</text>
</comment>
<dbReference type="InterPro" id="IPR001555">
    <property type="entry name" value="GART_AS"/>
</dbReference>
<dbReference type="PANTHER" id="PTHR11138:SF5">
    <property type="entry name" value="METHIONYL-TRNA FORMYLTRANSFERASE, MITOCHONDRIAL"/>
    <property type="match status" value="1"/>
</dbReference>
<dbReference type="CDD" id="cd08646">
    <property type="entry name" value="FMT_core_Met-tRNA-FMT_N"/>
    <property type="match status" value="1"/>
</dbReference>
<dbReference type="GO" id="GO:0005829">
    <property type="term" value="C:cytosol"/>
    <property type="evidence" value="ECO:0007669"/>
    <property type="project" value="TreeGrafter"/>
</dbReference>
<sequence length="325" mass="34197">MGSRPSVVPALRRLHAMPGVQVVATVTPPDKPKGRGSDPKPLLVKLAAEASEIPVLQPPNLDGESILAELARLAPDVIVVAAYGKFLPKTVLELPPHGCLNLHPSLLPRHRGPSPVIAAILEGDAVTGVSLMLMDEGMDTGPVIASAGMSLSGGETSGELEDTLFEMGGGLLLDSLGPWVCGRLSVTPQDEALATVSRKFKRSHGIDWSVPAETIARRCRAFYPRPGSHTQWNGRRLKLLSVSQAQDAPDSPGVVGRVVMQGPLGGLKVETGRGTLSLDLVQLEGGKAVSGCDFVNGHPGIIGAILKTRNRSVRGRNCEENGDQD</sequence>
<evidence type="ECO:0000259" key="6">
    <source>
        <dbReference type="Pfam" id="PF00551"/>
    </source>
</evidence>